<dbReference type="SUPFAM" id="SSF48403">
    <property type="entry name" value="Ankyrin repeat"/>
    <property type="match status" value="1"/>
</dbReference>
<keyword evidence="1" id="KW-0677">Repeat</keyword>
<name>A0AAV8S8G3_9ROSI</name>
<comment type="caution">
    <text evidence="4">The sequence shown here is derived from an EMBL/GenBank/DDBJ whole genome shotgun (WGS) entry which is preliminary data.</text>
</comment>
<dbReference type="Pfam" id="PF00023">
    <property type="entry name" value="Ank"/>
    <property type="match status" value="1"/>
</dbReference>
<evidence type="ECO:0000256" key="2">
    <source>
        <dbReference type="ARBA" id="ARBA00023043"/>
    </source>
</evidence>
<dbReference type="PROSITE" id="PS50297">
    <property type="entry name" value="ANK_REP_REGION"/>
    <property type="match status" value="2"/>
</dbReference>
<proteinExistence type="predicted"/>
<dbReference type="PANTHER" id="PTHR24186:SF46">
    <property type="entry name" value="PROTEIN ACCELERATED CELL DEATH 6-LIKE"/>
    <property type="match status" value="1"/>
</dbReference>
<evidence type="ECO:0008006" key="6">
    <source>
        <dbReference type="Google" id="ProtNLM"/>
    </source>
</evidence>
<evidence type="ECO:0000313" key="4">
    <source>
        <dbReference type="EMBL" id="KAJ8748338.1"/>
    </source>
</evidence>
<dbReference type="GO" id="GO:0005886">
    <property type="term" value="C:plasma membrane"/>
    <property type="evidence" value="ECO:0007669"/>
    <property type="project" value="TreeGrafter"/>
</dbReference>
<dbReference type="Gene3D" id="1.25.40.20">
    <property type="entry name" value="Ankyrin repeat-containing domain"/>
    <property type="match status" value="2"/>
</dbReference>
<dbReference type="PROSITE" id="PS50088">
    <property type="entry name" value="ANK_REPEAT"/>
    <property type="match status" value="2"/>
</dbReference>
<feature type="repeat" description="ANK" evidence="3">
    <location>
        <begin position="212"/>
        <end position="235"/>
    </location>
</feature>
<dbReference type="InterPro" id="IPR002110">
    <property type="entry name" value="Ankyrin_rpt"/>
</dbReference>
<protein>
    <recommendedName>
        <fullName evidence="6">PGG domain-containing protein</fullName>
    </recommendedName>
</protein>
<sequence length="437" mass="48973">MKNRRGNTALHDAVINSQPTEIVKILAVEFPDACYYQNNEGKSPLYLAAEHDNNMLGYLLDVIQNISNSAYKLEGSSPAIAALLKNDMVTLSTIAQRKLELLRLRNENGGNLLHFAASEGKIRGVDTLLSKIPECQFQCDNQGHYPIHTACIKGHVEIVKKLLDAFYDKSECINKKGQNILHLASDSGNWKFVESIMAESWFGKVANEQDEDGNTPLHLAAINGQCMVAFALLRHKLIKNDSLNNNRQTAYNIAWKQSETLETKFTASREEHKSKACADGSDQNQEIETSNESHVQMLTFSVLYFNTKSRPKLVNEVRIRDEPVSRKQANNSISSLLVVAGVAFAGCVTLPGNILSKKNFENLQRLYVWNDLIVSHPLLGTTILCEIDYSFCVAWIYNDLGCHLLPVPRILNCCSHSSRAKPYLVRARDLCRPLPRN</sequence>
<dbReference type="Pfam" id="PF12796">
    <property type="entry name" value="Ank_2"/>
    <property type="match status" value="2"/>
</dbReference>
<dbReference type="AlphaFoldDB" id="A0AAV8S8G3"/>
<dbReference type="Proteomes" id="UP001159364">
    <property type="component" value="Linkage Group LG12"/>
</dbReference>
<feature type="repeat" description="ANK" evidence="3">
    <location>
        <begin position="142"/>
        <end position="164"/>
    </location>
</feature>
<keyword evidence="2 3" id="KW-0040">ANK repeat</keyword>
<dbReference type="EMBL" id="JAIWQS010000012">
    <property type="protein sequence ID" value="KAJ8748338.1"/>
    <property type="molecule type" value="Genomic_DNA"/>
</dbReference>
<evidence type="ECO:0000256" key="1">
    <source>
        <dbReference type="ARBA" id="ARBA00022737"/>
    </source>
</evidence>
<organism evidence="4 5">
    <name type="scientific">Erythroxylum novogranatense</name>
    <dbReference type="NCBI Taxonomy" id="1862640"/>
    <lineage>
        <taxon>Eukaryota</taxon>
        <taxon>Viridiplantae</taxon>
        <taxon>Streptophyta</taxon>
        <taxon>Embryophyta</taxon>
        <taxon>Tracheophyta</taxon>
        <taxon>Spermatophyta</taxon>
        <taxon>Magnoliopsida</taxon>
        <taxon>eudicotyledons</taxon>
        <taxon>Gunneridae</taxon>
        <taxon>Pentapetalae</taxon>
        <taxon>rosids</taxon>
        <taxon>fabids</taxon>
        <taxon>Malpighiales</taxon>
        <taxon>Erythroxylaceae</taxon>
        <taxon>Erythroxylum</taxon>
    </lineage>
</organism>
<dbReference type="PANTHER" id="PTHR24186">
    <property type="entry name" value="PROTEIN PHOSPHATASE 1 REGULATORY SUBUNIT"/>
    <property type="match status" value="1"/>
</dbReference>
<dbReference type="InterPro" id="IPR036770">
    <property type="entry name" value="Ankyrin_rpt-contain_sf"/>
</dbReference>
<reference evidence="4 5" key="1">
    <citation type="submission" date="2021-09" db="EMBL/GenBank/DDBJ databases">
        <title>Genomic insights and catalytic innovation underlie evolution of tropane alkaloids biosynthesis.</title>
        <authorList>
            <person name="Wang Y.-J."/>
            <person name="Tian T."/>
            <person name="Huang J.-P."/>
            <person name="Huang S.-X."/>
        </authorList>
    </citation>
    <scope>NUCLEOTIDE SEQUENCE [LARGE SCALE GENOMIC DNA]</scope>
    <source>
        <strain evidence="4">KIB-2018</strain>
        <tissue evidence="4">Leaf</tissue>
    </source>
</reference>
<evidence type="ECO:0000256" key="3">
    <source>
        <dbReference type="PROSITE-ProRule" id="PRU00023"/>
    </source>
</evidence>
<evidence type="ECO:0000313" key="5">
    <source>
        <dbReference type="Proteomes" id="UP001159364"/>
    </source>
</evidence>
<keyword evidence="5" id="KW-1185">Reference proteome</keyword>
<dbReference type="SMART" id="SM00248">
    <property type="entry name" value="ANK"/>
    <property type="match status" value="6"/>
</dbReference>
<accession>A0AAV8S8G3</accession>
<gene>
    <name evidence="4" type="ORF">K2173_001757</name>
</gene>